<dbReference type="GO" id="GO:0055085">
    <property type="term" value="P:transmembrane transport"/>
    <property type="evidence" value="ECO:0007669"/>
    <property type="project" value="InterPro"/>
</dbReference>
<dbReference type="Proteomes" id="UP000189761">
    <property type="component" value="Unassembled WGS sequence"/>
</dbReference>
<dbReference type="SUPFAM" id="SSF161098">
    <property type="entry name" value="MetI-like"/>
    <property type="match status" value="1"/>
</dbReference>
<feature type="transmembrane region" description="Helical" evidence="6">
    <location>
        <begin position="270"/>
        <end position="293"/>
    </location>
</feature>
<reference evidence="8 9" key="1">
    <citation type="submission" date="2017-01" db="EMBL/GenBank/DDBJ databases">
        <title>Draft genome sequence of Bacillus oleronius.</title>
        <authorList>
            <person name="Allam M."/>
        </authorList>
    </citation>
    <scope>NUCLEOTIDE SEQUENCE [LARGE SCALE GENOMIC DNA]</scope>
    <source>
        <strain evidence="8 9">DSM 9356</strain>
    </source>
</reference>
<dbReference type="AlphaFoldDB" id="A0A8E2I995"/>
<evidence type="ECO:0000256" key="3">
    <source>
        <dbReference type="ARBA" id="ARBA00022692"/>
    </source>
</evidence>
<dbReference type="InterPro" id="IPR035906">
    <property type="entry name" value="MetI-like_sf"/>
</dbReference>
<feature type="transmembrane region" description="Helical" evidence="6">
    <location>
        <begin position="126"/>
        <end position="144"/>
    </location>
</feature>
<keyword evidence="9" id="KW-1185">Reference proteome</keyword>
<feature type="domain" description="ABC transmembrane type-1" evidence="7">
    <location>
        <begin position="82"/>
        <end position="290"/>
    </location>
</feature>
<evidence type="ECO:0000256" key="6">
    <source>
        <dbReference type="RuleBase" id="RU363032"/>
    </source>
</evidence>
<evidence type="ECO:0000256" key="1">
    <source>
        <dbReference type="ARBA" id="ARBA00004141"/>
    </source>
</evidence>
<evidence type="ECO:0000256" key="4">
    <source>
        <dbReference type="ARBA" id="ARBA00022989"/>
    </source>
</evidence>
<dbReference type="PANTHER" id="PTHR43839:SF3">
    <property type="entry name" value="OLIGOPEPTIDE ABC TRANSPORTER, PERMEASE PROTEIN"/>
    <property type="match status" value="1"/>
</dbReference>
<comment type="similarity">
    <text evidence="6">Belongs to the binding-protein-dependent transport system permease family.</text>
</comment>
<feature type="transmembrane region" description="Helical" evidence="6">
    <location>
        <begin position="150"/>
        <end position="171"/>
    </location>
</feature>
<keyword evidence="5 6" id="KW-0472">Membrane</keyword>
<name>A0A8E2I995_9BACI</name>
<dbReference type="Gene3D" id="1.10.3720.10">
    <property type="entry name" value="MetI-like"/>
    <property type="match status" value="1"/>
</dbReference>
<gene>
    <name evidence="8" type="ORF">BWZ43_11075</name>
</gene>
<comment type="caution">
    <text evidence="8">The sequence shown here is derived from an EMBL/GenBank/DDBJ whole genome shotgun (WGS) entry which is preliminary data.</text>
</comment>
<dbReference type="GO" id="GO:0005886">
    <property type="term" value="C:plasma membrane"/>
    <property type="evidence" value="ECO:0007669"/>
    <property type="project" value="UniProtKB-SubCell"/>
</dbReference>
<feature type="transmembrane region" description="Helical" evidence="6">
    <location>
        <begin position="210"/>
        <end position="235"/>
    </location>
</feature>
<dbReference type="EMBL" id="MTLA01000119">
    <property type="protein sequence ID" value="OOP68310.1"/>
    <property type="molecule type" value="Genomic_DNA"/>
</dbReference>
<dbReference type="PROSITE" id="PS50928">
    <property type="entry name" value="ABC_TM1"/>
    <property type="match status" value="1"/>
</dbReference>
<dbReference type="RefSeq" id="WP_078110179.1">
    <property type="nucleotide sequence ID" value="NZ_CP065424.1"/>
</dbReference>
<feature type="transmembrane region" description="Helical" evidence="6">
    <location>
        <begin position="7"/>
        <end position="27"/>
    </location>
</feature>
<dbReference type="Pfam" id="PF00528">
    <property type="entry name" value="BPD_transp_1"/>
    <property type="match status" value="1"/>
</dbReference>
<evidence type="ECO:0000256" key="2">
    <source>
        <dbReference type="ARBA" id="ARBA00022448"/>
    </source>
</evidence>
<dbReference type="PANTHER" id="PTHR43839">
    <property type="entry name" value="OPPC IN A BINDING PROTEIN-DEPENDENT TRANSPORT SYSTEM"/>
    <property type="match status" value="1"/>
</dbReference>
<dbReference type="CDD" id="cd06261">
    <property type="entry name" value="TM_PBP2"/>
    <property type="match status" value="1"/>
</dbReference>
<sequence length="307" mass="35284">MSDKRKWNFYLLISSIMVVFLLLIAIFGPALAPHRLTDSITIYQYGKKEMAFPPLHPFTYKEFPLGTDKWGYDILTLLLYGAKYTVFTAMGIAILRLLLGLCIGLWTGISKKKINTWQAVENSLSYVPSFLIIFFILWPISFYYNIKPILLILIFVIVASLIGFPTVAGTIREKTRQVYQASFVESAITTGSSKWKIIKNHIIPHIKEDIVILFVLEIVTAITIMGQLALFNVFIGGTQVEFDPVLYHSITKEWAGLVGQARDFIWRDQFVLFIPLLFLLYATISFQLLAIGLKKFFDKQYKRSRWI</sequence>
<accession>A0A8E2I995</accession>
<evidence type="ECO:0000256" key="5">
    <source>
        <dbReference type="ARBA" id="ARBA00023136"/>
    </source>
</evidence>
<feature type="transmembrane region" description="Helical" evidence="6">
    <location>
        <begin position="84"/>
        <end position="106"/>
    </location>
</feature>
<dbReference type="InterPro" id="IPR000515">
    <property type="entry name" value="MetI-like"/>
</dbReference>
<comment type="subcellular location">
    <subcellularLocation>
        <location evidence="6">Cell membrane</location>
        <topology evidence="6">Multi-pass membrane protein</topology>
    </subcellularLocation>
    <subcellularLocation>
        <location evidence="1">Membrane</location>
        <topology evidence="1">Multi-pass membrane protein</topology>
    </subcellularLocation>
</comment>
<keyword evidence="4 6" id="KW-1133">Transmembrane helix</keyword>
<organism evidence="8 9">
    <name type="scientific">Heyndrickxia oleronia</name>
    <dbReference type="NCBI Taxonomy" id="38875"/>
    <lineage>
        <taxon>Bacteria</taxon>
        <taxon>Bacillati</taxon>
        <taxon>Bacillota</taxon>
        <taxon>Bacilli</taxon>
        <taxon>Bacillales</taxon>
        <taxon>Bacillaceae</taxon>
        <taxon>Heyndrickxia</taxon>
    </lineage>
</organism>
<evidence type="ECO:0000313" key="8">
    <source>
        <dbReference type="EMBL" id="OOP68310.1"/>
    </source>
</evidence>
<proteinExistence type="inferred from homology"/>
<keyword evidence="3 6" id="KW-0812">Transmembrane</keyword>
<protein>
    <recommendedName>
        <fullName evidence="7">ABC transmembrane type-1 domain-containing protein</fullName>
    </recommendedName>
</protein>
<evidence type="ECO:0000313" key="9">
    <source>
        <dbReference type="Proteomes" id="UP000189761"/>
    </source>
</evidence>
<keyword evidence="2 6" id="KW-0813">Transport</keyword>
<evidence type="ECO:0000259" key="7">
    <source>
        <dbReference type="PROSITE" id="PS50928"/>
    </source>
</evidence>